<comment type="caution">
    <text evidence="1">The sequence shown here is derived from an EMBL/GenBank/DDBJ whole genome shotgun (WGS) entry which is preliminary data.</text>
</comment>
<reference evidence="1" key="2">
    <citation type="submission" date="2020-09" db="EMBL/GenBank/DDBJ databases">
        <authorList>
            <person name="Sun Q."/>
            <person name="Kim S."/>
        </authorList>
    </citation>
    <scope>NUCLEOTIDE SEQUENCE</scope>
    <source>
        <strain evidence="1">KCTC 42097</strain>
    </source>
</reference>
<proteinExistence type="predicted"/>
<sequence>MPSKMIAEEPARIPKTILKTEIRTVTAMETVRTVLSEFMEHTRLLQIARRYTPVPEKSRFTRLISKNKRMQLRILRN</sequence>
<name>A0A8J3DIB5_9HYPH</name>
<reference evidence="1" key="1">
    <citation type="journal article" date="2014" name="Int. J. Syst. Evol. Microbiol.">
        <title>Complete genome sequence of Corynebacterium casei LMG S-19264T (=DSM 44701T), isolated from a smear-ripened cheese.</title>
        <authorList>
            <consortium name="US DOE Joint Genome Institute (JGI-PGF)"/>
            <person name="Walter F."/>
            <person name="Albersmeier A."/>
            <person name="Kalinowski J."/>
            <person name="Ruckert C."/>
        </authorList>
    </citation>
    <scope>NUCLEOTIDE SEQUENCE</scope>
    <source>
        <strain evidence="1">KCTC 42097</strain>
    </source>
</reference>
<keyword evidence="2" id="KW-1185">Reference proteome</keyword>
<evidence type="ECO:0000313" key="1">
    <source>
        <dbReference type="EMBL" id="GHC69698.1"/>
    </source>
</evidence>
<dbReference type="EMBL" id="BMZO01000004">
    <property type="protein sequence ID" value="GHC69698.1"/>
    <property type="molecule type" value="Genomic_DNA"/>
</dbReference>
<dbReference type="AlphaFoldDB" id="A0A8J3DIB5"/>
<accession>A0A8J3DIB5</accession>
<evidence type="ECO:0000313" key="2">
    <source>
        <dbReference type="Proteomes" id="UP000641137"/>
    </source>
</evidence>
<protein>
    <submittedName>
        <fullName evidence="1">Uncharacterized protein</fullName>
    </submittedName>
</protein>
<organism evidence="1 2">
    <name type="scientific">Limoniibacter endophyticus</name>
    <dbReference type="NCBI Taxonomy" id="1565040"/>
    <lineage>
        <taxon>Bacteria</taxon>
        <taxon>Pseudomonadati</taxon>
        <taxon>Pseudomonadota</taxon>
        <taxon>Alphaproteobacteria</taxon>
        <taxon>Hyphomicrobiales</taxon>
        <taxon>Bartonellaceae</taxon>
        <taxon>Limoniibacter</taxon>
    </lineage>
</organism>
<dbReference type="Proteomes" id="UP000641137">
    <property type="component" value="Unassembled WGS sequence"/>
</dbReference>
<gene>
    <name evidence="1" type="ORF">GCM10010136_15800</name>
</gene>